<dbReference type="GeneID" id="97220136"/>
<dbReference type="Proteomes" id="UP001630969">
    <property type="component" value="Unassembled WGS sequence"/>
</dbReference>
<keyword evidence="5" id="KW-1185">Reference proteome</keyword>
<dbReference type="Gene3D" id="3.30.70.270">
    <property type="match status" value="1"/>
</dbReference>
<dbReference type="InterPro" id="IPR029787">
    <property type="entry name" value="Nucleotide_cyclase"/>
</dbReference>
<dbReference type="PANTHER" id="PTHR45138:SF9">
    <property type="entry name" value="DIGUANYLATE CYCLASE DGCM-RELATED"/>
    <property type="match status" value="1"/>
</dbReference>
<dbReference type="InterPro" id="IPR000160">
    <property type="entry name" value="GGDEF_dom"/>
</dbReference>
<dbReference type="PANTHER" id="PTHR45138">
    <property type="entry name" value="REGULATORY COMPONENTS OF SENSORY TRANSDUCTION SYSTEM"/>
    <property type="match status" value="1"/>
</dbReference>
<dbReference type="RefSeq" id="WP_408789426.1">
    <property type="nucleotide sequence ID" value="NZ_JBGXBU010000002.1"/>
</dbReference>
<dbReference type="NCBIfam" id="TIGR00254">
    <property type="entry name" value="GGDEF"/>
    <property type="match status" value="1"/>
</dbReference>
<evidence type="ECO:0000313" key="4">
    <source>
        <dbReference type="EMBL" id="MFM4892900.1"/>
    </source>
</evidence>
<dbReference type="InterPro" id="IPR043128">
    <property type="entry name" value="Rev_trsase/Diguanyl_cyclase"/>
</dbReference>
<dbReference type="CDD" id="cd01949">
    <property type="entry name" value="GGDEF"/>
    <property type="match status" value="1"/>
</dbReference>
<comment type="caution">
    <text evidence="4">The sequence shown here is derived from an EMBL/GenBank/DDBJ whole genome shotgun (WGS) entry which is preliminary data.</text>
</comment>
<accession>A0ABW9GRK8</accession>
<feature type="domain" description="GGDEF" evidence="3">
    <location>
        <begin position="407"/>
        <end position="539"/>
    </location>
</feature>
<dbReference type="InterPro" id="IPR048516">
    <property type="entry name" value="DGCcoil"/>
</dbReference>
<dbReference type="Pfam" id="PF20975">
    <property type="entry name" value="DGCcoil"/>
    <property type="match status" value="1"/>
</dbReference>
<protein>
    <recommendedName>
        <fullName evidence="1">diguanylate cyclase</fullName>
        <ecNumber evidence="1">2.7.7.65</ecNumber>
    </recommendedName>
</protein>
<dbReference type="SUPFAM" id="SSF55073">
    <property type="entry name" value="Nucleotide cyclase"/>
    <property type="match status" value="1"/>
</dbReference>
<dbReference type="Pfam" id="PF00990">
    <property type="entry name" value="GGDEF"/>
    <property type="match status" value="1"/>
</dbReference>
<evidence type="ECO:0000256" key="2">
    <source>
        <dbReference type="ARBA" id="ARBA00034247"/>
    </source>
</evidence>
<sequence length="539" mass="60529">MNDITAVAGQLARLRESLQHKQLELDETVLCSQAERSRSIQFIAKLMQACRGHDRELDNKLARLKQKLEGQPSLTSLDNDLAAIEKLLQQHSTALEESITLTASAIELGSRQLKSLKGFPEETRKSLKAFLAAPNGYGLSDHQRRVAQLLEFYQQAIKIQLLPSQPLPPYGTSADKGANGVPQETDEAASLDVKVYNRIADELQRLITELDFAGAVGESLGEIRRQLLMGMDPSLLAESCLQVIQLIIEGTREERKSSRAFLTALNESLSSVHFNFTESLDEGRALQQASQTSRQALDNEVQAIDDTLTRHHSSEALKQAISDHMAAIGLLLKEREAMTARELHLITRLSTMEAKLRLMKEETAEYKKRLTIQKHKLFLDSLTQVHNRAALDERLELEYKRWLRYRTPLCLAIIDIDHFKGINDNYGHMAGDKALKVVAKALQKSLRDTDFIARFGGEEFVVLLPNVNPDKFETPLENLRKAIKSIPFRFRDARVEITISIGATLFKEGDQPSDAFERADKALYGSKHAGRDRVNTDLG</sequence>
<dbReference type="EC" id="2.7.7.65" evidence="1"/>
<name>A0ABW9GRK8_9GAMM</name>
<evidence type="ECO:0000313" key="5">
    <source>
        <dbReference type="Proteomes" id="UP001630969"/>
    </source>
</evidence>
<dbReference type="InterPro" id="IPR050469">
    <property type="entry name" value="Diguanylate_Cyclase"/>
</dbReference>
<gene>
    <name evidence="4" type="ORF">ACEUDJ_08515</name>
</gene>
<dbReference type="PROSITE" id="PS50887">
    <property type="entry name" value="GGDEF"/>
    <property type="match status" value="1"/>
</dbReference>
<organism evidence="4 5">
    <name type="scientific">Aeromonas bivalvium</name>
    <dbReference type="NCBI Taxonomy" id="440079"/>
    <lineage>
        <taxon>Bacteria</taxon>
        <taxon>Pseudomonadati</taxon>
        <taxon>Pseudomonadota</taxon>
        <taxon>Gammaproteobacteria</taxon>
        <taxon>Aeromonadales</taxon>
        <taxon>Aeromonadaceae</taxon>
        <taxon>Aeromonas</taxon>
    </lineage>
</organism>
<reference evidence="4 5" key="1">
    <citation type="submission" date="2024-09" db="EMBL/GenBank/DDBJ databases">
        <title>Aeromonas strains Genome sequencing and assembly.</title>
        <authorList>
            <person name="Hu X."/>
            <person name="Tang B."/>
        </authorList>
    </citation>
    <scope>NUCLEOTIDE SEQUENCE [LARGE SCALE GENOMIC DNA]</scope>
    <source>
        <strain evidence="4 5">NB23SCDHY001</strain>
    </source>
</reference>
<comment type="catalytic activity">
    <reaction evidence="2">
        <text>2 GTP = 3',3'-c-di-GMP + 2 diphosphate</text>
        <dbReference type="Rhea" id="RHEA:24898"/>
        <dbReference type="ChEBI" id="CHEBI:33019"/>
        <dbReference type="ChEBI" id="CHEBI:37565"/>
        <dbReference type="ChEBI" id="CHEBI:58805"/>
        <dbReference type="EC" id="2.7.7.65"/>
    </reaction>
</comment>
<evidence type="ECO:0000259" key="3">
    <source>
        <dbReference type="PROSITE" id="PS50887"/>
    </source>
</evidence>
<evidence type="ECO:0000256" key="1">
    <source>
        <dbReference type="ARBA" id="ARBA00012528"/>
    </source>
</evidence>
<dbReference type="EMBL" id="JBGXBU010000002">
    <property type="protein sequence ID" value="MFM4892900.1"/>
    <property type="molecule type" value="Genomic_DNA"/>
</dbReference>
<dbReference type="SMART" id="SM00267">
    <property type="entry name" value="GGDEF"/>
    <property type="match status" value="1"/>
</dbReference>
<proteinExistence type="predicted"/>